<evidence type="ECO:0000259" key="1">
    <source>
        <dbReference type="Pfam" id="PF05709"/>
    </source>
</evidence>
<reference evidence="2 3" key="1">
    <citation type="submission" date="2017-09" db="EMBL/GenBank/DDBJ databases">
        <title>Large-scale bioinformatics analysis of Bacillus genomes uncovers conserved roles of natural products in bacterial physiology.</title>
        <authorList>
            <consortium name="Agbiome Team Llc"/>
            <person name="Bleich R.M."/>
            <person name="Grubbs K.J."/>
            <person name="Santa Maria K.C."/>
            <person name="Allen S.E."/>
            <person name="Farag S."/>
            <person name="Shank E.A."/>
            <person name="Bowers A."/>
        </authorList>
    </citation>
    <scope>NUCLEOTIDE SEQUENCE [LARGE SCALE GENOMIC DNA]</scope>
    <source>
        <strain evidence="2 3">AFS094862</strain>
    </source>
</reference>
<comment type="caution">
    <text evidence="2">The sequence shown here is derived from an EMBL/GenBank/DDBJ whole genome shotgun (WGS) entry which is preliminary data.</text>
</comment>
<evidence type="ECO:0000313" key="2">
    <source>
        <dbReference type="EMBL" id="PGG94872.1"/>
    </source>
</evidence>
<dbReference type="InterPro" id="IPR008841">
    <property type="entry name" value="Siphovirus-type_tail_N"/>
</dbReference>
<dbReference type="Pfam" id="PF05709">
    <property type="entry name" value="Sipho_tail"/>
    <property type="match status" value="1"/>
</dbReference>
<gene>
    <name evidence="2" type="ORF">CON73_00015</name>
</gene>
<protein>
    <submittedName>
        <fullName evidence="2">Phage tail protein</fullName>
    </submittedName>
</protein>
<dbReference type="Proteomes" id="UP000225320">
    <property type="component" value="Unassembled WGS sequence"/>
</dbReference>
<dbReference type="RefSeq" id="WP_098072397.1">
    <property type="nucleotide sequence ID" value="NZ_JBALMW010000078.1"/>
</dbReference>
<accession>A0A2A7XZ48</accession>
<organism evidence="2 3">
    <name type="scientific">Bacillus toyonensis</name>
    <dbReference type="NCBI Taxonomy" id="155322"/>
    <lineage>
        <taxon>Bacteria</taxon>
        <taxon>Bacillati</taxon>
        <taxon>Bacillota</taxon>
        <taxon>Bacilli</taxon>
        <taxon>Bacillales</taxon>
        <taxon>Bacillaceae</taxon>
        <taxon>Bacillus</taxon>
        <taxon>Bacillus cereus group</taxon>
    </lineage>
</organism>
<dbReference type="Gene3D" id="2.40.30.200">
    <property type="match status" value="1"/>
</dbReference>
<dbReference type="AlphaFoldDB" id="A0A2A7XZ48"/>
<dbReference type="EMBL" id="NVOI01000001">
    <property type="protein sequence ID" value="PGG94872.1"/>
    <property type="molecule type" value="Genomic_DNA"/>
</dbReference>
<name>A0A2A7XZ48_9BACI</name>
<feature type="domain" description="Siphovirus-type tail component RIFT-related" evidence="1">
    <location>
        <begin position="21"/>
        <end position="131"/>
    </location>
</feature>
<proteinExistence type="predicted"/>
<sequence>MSEHTLTIVKQNGESFMISTNERMRVLTYVPSSPLFQTEYEKLSGRHGLIDVGGAFEAQDNIKSRIYFRSNNIHDFCVFRDQIFRLFASQDPFYIISSRAPEKRWKVRVASRYEIEPKGKGTYGVFDITFRSSDAFAESTYSTLEWIQVDYTRTTSHFTIHNKGNVEIDPRQMPLRITFKGASENLKIKNKTTKEEWTYTGITTDKDTIVIDQVRSTKNSLSIVRDTNKKVISLQTGINEFEIIGATGAFSISFDFRFQYL</sequence>
<evidence type="ECO:0000313" key="3">
    <source>
        <dbReference type="Proteomes" id="UP000225320"/>
    </source>
</evidence>